<dbReference type="CDD" id="cd13138">
    <property type="entry name" value="MATE_yoeA_like"/>
    <property type="match status" value="1"/>
</dbReference>
<dbReference type="GO" id="GO:0042910">
    <property type="term" value="F:xenobiotic transmembrane transporter activity"/>
    <property type="evidence" value="ECO:0007669"/>
    <property type="project" value="InterPro"/>
</dbReference>
<protein>
    <recommendedName>
        <fullName evidence="4">Probable multidrug resistance protein NorM</fullName>
    </recommendedName>
    <alternativeName>
        <fullName evidence="12">Multidrug-efflux transporter</fullName>
    </alternativeName>
</protein>
<evidence type="ECO:0000256" key="7">
    <source>
        <dbReference type="ARBA" id="ARBA00022475"/>
    </source>
</evidence>
<evidence type="ECO:0000256" key="12">
    <source>
        <dbReference type="ARBA" id="ARBA00031636"/>
    </source>
</evidence>
<feature type="transmembrane region" description="Helical" evidence="13">
    <location>
        <begin position="12"/>
        <end position="31"/>
    </location>
</feature>
<organism evidence="14 15">
    <name type="scientific">Clostridium lentum</name>
    <dbReference type="NCBI Taxonomy" id="2763037"/>
    <lineage>
        <taxon>Bacteria</taxon>
        <taxon>Bacillati</taxon>
        <taxon>Bacillota</taxon>
        <taxon>Clostridia</taxon>
        <taxon>Eubacteriales</taxon>
        <taxon>Clostridiaceae</taxon>
        <taxon>Clostridium</taxon>
    </lineage>
</organism>
<keyword evidence="5" id="KW-0813">Transport</keyword>
<feature type="transmembrane region" description="Helical" evidence="13">
    <location>
        <begin position="196"/>
        <end position="216"/>
    </location>
</feature>
<dbReference type="PANTHER" id="PTHR43298:SF2">
    <property type="entry name" value="FMN_FAD EXPORTER YEEO-RELATED"/>
    <property type="match status" value="1"/>
</dbReference>
<dbReference type="Pfam" id="PF01554">
    <property type="entry name" value="MatE"/>
    <property type="match status" value="2"/>
</dbReference>
<keyword evidence="7" id="KW-1003">Cell membrane</keyword>
<evidence type="ECO:0000256" key="5">
    <source>
        <dbReference type="ARBA" id="ARBA00022448"/>
    </source>
</evidence>
<dbReference type="Proteomes" id="UP000662088">
    <property type="component" value="Unassembled WGS sequence"/>
</dbReference>
<name>A0A8I0AFI1_9CLOT</name>
<dbReference type="PIRSF" id="PIRSF006603">
    <property type="entry name" value="DinF"/>
    <property type="match status" value="1"/>
</dbReference>
<dbReference type="NCBIfam" id="TIGR00797">
    <property type="entry name" value="matE"/>
    <property type="match status" value="1"/>
</dbReference>
<keyword evidence="10" id="KW-0406">Ion transport</keyword>
<dbReference type="RefSeq" id="WP_186835414.1">
    <property type="nucleotide sequence ID" value="NZ_JACOOQ010000017.1"/>
</dbReference>
<feature type="transmembrane region" description="Helical" evidence="13">
    <location>
        <begin position="248"/>
        <end position="276"/>
    </location>
</feature>
<comment type="function">
    <text evidence="1">Multidrug efflux pump.</text>
</comment>
<dbReference type="GO" id="GO:0005886">
    <property type="term" value="C:plasma membrane"/>
    <property type="evidence" value="ECO:0007669"/>
    <property type="project" value="UniProtKB-SubCell"/>
</dbReference>
<sequence>MRKSEMRDMTKGNVFNIILGFAIPLLLGMLFQQFYSMVDTIIVGKYLGVSALASVGSTGSINFMIIGFCMGVCNGFAIPVAQKFGAGNFKKLRKYVFNSGFLAIVFSVVMTLIVCVFCRQILIAMRTPEDIIQGAYSYIYVIFLGIPATYLYNLLSGIIRSLGDSKTPLFFLIISSIINIILDLFLIIYMHMGVAGAAWATVIAQAVSGILCLIYMRKKYSVLKFESDELKIDGYCIRRLCYMGVPMGLQYSITAIGSVILQAAVNGLGSIIVAAVTAAGKISMFLCCPFDALGSTMATYTGQNIGAGKLERISEGIKKSMIIGSVYSIVALMISVFFGKSLALLFVNENEIEILAKVSENLIIVAAFYIPLCIVNVVRFTIQGMGYSTFAILAGVCEMIARALCGFILVPIFGYVAVCLASPVAWIFADAFLIPAYKYVINKSKCEMKIKLVEAKNI</sequence>
<dbReference type="PANTHER" id="PTHR43298">
    <property type="entry name" value="MULTIDRUG RESISTANCE PROTEIN NORM-RELATED"/>
    <property type="match status" value="1"/>
</dbReference>
<dbReference type="GO" id="GO:0006811">
    <property type="term" value="P:monoatomic ion transport"/>
    <property type="evidence" value="ECO:0007669"/>
    <property type="project" value="UniProtKB-KW"/>
</dbReference>
<keyword evidence="8 13" id="KW-0812">Transmembrane</keyword>
<dbReference type="EMBL" id="JACOOQ010000017">
    <property type="protein sequence ID" value="MBC5640820.1"/>
    <property type="molecule type" value="Genomic_DNA"/>
</dbReference>
<evidence type="ECO:0000256" key="10">
    <source>
        <dbReference type="ARBA" id="ARBA00023065"/>
    </source>
</evidence>
<accession>A0A8I0AFI1</accession>
<feature type="transmembrane region" description="Helical" evidence="13">
    <location>
        <begin position="321"/>
        <end position="346"/>
    </location>
</feature>
<comment type="subcellular location">
    <subcellularLocation>
        <location evidence="2">Cell membrane</location>
        <topology evidence="2">Multi-pass membrane protein</topology>
    </subcellularLocation>
</comment>
<reference evidence="14" key="1">
    <citation type="submission" date="2020-08" db="EMBL/GenBank/DDBJ databases">
        <title>Genome public.</title>
        <authorList>
            <person name="Liu C."/>
            <person name="Sun Q."/>
        </authorList>
    </citation>
    <scope>NUCLEOTIDE SEQUENCE</scope>
    <source>
        <strain evidence="14">NSJ-42</strain>
    </source>
</reference>
<feature type="transmembrane region" description="Helical" evidence="13">
    <location>
        <begin position="390"/>
        <end position="418"/>
    </location>
</feature>
<feature type="transmembrane region" description="Helical" evidence="13">
    <location>
        <begin position="135"/>
        <end position="155"/>
    </location>
</feature>
<keyword evidence="15" id="KW-1185">Reference proteome</keyword>
<keyword evidence="6" id="KW-0050">Antiport</keyword>
<feature type="transmembrane region" description="Helical" evidence="13">
    <location>
        <begin position="51"/>
        <end position="80"/>
    </location>
</feature>
<keyword evidence="9 13" id="KW-1133">Transmembrane helix</keyword>
<gene>
    <name evidence="14" type="ORF">H8R92_10385</name>
</gene>
<proteinExistence type="inferred from homology"/>
<evidence type="ECO:0000256" key="6">
    <source>
        <dbReference type="ARBA" id="ARBA00022449"/>
    </source>
</evidence>
<dbReference type="InterPro" id="IPR050222">
    <property type="entry name" value="MATE_MdtK"/>
</dbReference>
<dbReference type="InterPro" id="IPR048279">
    <property type="entry name" value="MdtK-like"/>
</dbReference>
<evidence type="ECO:0000313" key="14">
    <source>
        <dbReference type="EMBL" id="MBC5640820.1"/>
    </source>
</evidence>
<comment type="caution">
    <text evidence="14">The sequence shown here is derived from an EMBL/GenBank/DDBJ whole genome shotgun (WGS) entry which is preliminary data.</text>
</comment>
<keyword evidence="11 13" id="KW-0472">Membrane</keyword>
<evidence type="ECO:0000313" key="15">
    <source>
        <dbReference type="Proteomes" id="UP000662088"/>
    </source>
</evidence>
<dbReference type="InterPro" id="IPR002528">
    <property type="entry name" value="MATE_fam"/>
</dbReference>
<evidence type="ECO:0000256" key="3">
    <source>
        <dbReference type="ARBA" id="ARBA00010199"/>
    </source>
</evidence>
<evidence type="ECO:0000256" key="8">
    <source>
        <dbReference type="ARBA" id="ARBA00022692"/>
    </source>
</evidence>
<comment type="similarity">
    <text evidence="3">Belongs to the multi antimicrobial extrusion (MATE) (TC 2.A.66.1) family.</text>
</comment>
<evidence type="ECO:0000256" key="11">
    <source>
        <dbReference type="ARBA" id="ARBA00023136"/>
    </source>
</evidence>
<feature type="transmembrane region" description="Helical" evidence="13">
    <location>
        <begin position="101"/>
        <end position="123"/>
    </location>
</feature>
<feature type="transmembrane region" description="Helical" evidence="13">
    <location>
        <begin position="358"/>
        <end position="378"/>
    </location>
</feature>
<feature type="transmembrane region" description="Helical" evidence="13">
    <location>
        <begin position="167"/>
        <end position="190"/>
    </location>
</feature>
<dbReference type="AlphaFoldDB" id="A0A8I0AFI1"/>
<evidence type="ECO:0000256" key="13">
    <source>
        <dbReference type="SAM" id="Phobius"/>
    </source>
</evidence>
<evidence type="ECO:0000256" key="4">
    <source>
        <dbReference type="ARBA" id="ARBA00020268"/>
    </source>
</evidence>
<dbReference type="GO" id="GO:0015297">
    <property type="term" value="F:antiporter activity"/>
    <property type="evidence" value="ECO:0007669"/>
    <property type="project" value="UniProtKB-KW"/>
</dbReference>
<evidence type="ECO:0000256" key="1">
    <source>
        <dbReference type="ARBA" id="ARBA00003408"/>
    </source>
</evidence>
<evidence type="ECO:0000256" key="2">
    <source>
        <dbReference type="ARBA" id="ARBA00004651"/>
    </source>
</evidence>
<evidence type="ECO:0000256" key="9">
    <source>
        <dbReference type="ARBA" id="ARBA00022989"/>
    </source>
</evidence>